<dbReference type="EMBL" id="NBAG03000036">
    <property type="protein sequence ID" value="PNI96385.1"/>
    <property type="molecule type" value="Genomic_DNA"/>
</dbReference>
<sequence>HYPVAWVNTMVFDFKGQLRTGDIILHSWSSFPDY</sequence>
<comment type="similarity">
    <text evidence="1">Belongs to the PI3/PI4-kinase family.</text>
</comment>
<organism evidence="3">
    <name type="scientific">Pan troglodytes</name>
    <name type="common">Chimpanzee</name>
    <dbReference type="NCBI Taxonomy" id="9598"/>
    <lineage>
        <taxon>Eukaryota</taxon>
        <taxon>Metazoa</taxon>
        <taxon>Chordata</taxon>
        <taxon>Craniata</taxon>
        <taxon>Vertebrata</taxon>
        <taxon>Euteleostomi</taxon>
        <taxon>Mammalia</taxon>
        <taxon>Eutheria</taxon>
        <taxon>Euarchontoglires</taxon>
        <taxon>Primates</taxon>
        <taxon>Haplorrhini</taxon>
        <taxon>Catarrhini</taxon>
        <taxon>Hominidae</taxon>
        <taxon>Pan</taxon>
    </lineage>
</organism>
<proteinExistence type="inferred from homology"/>
<evidence type="ECO:0000256" key="1">
    <source>
        <dbReference type="PROSITE-ProRule" id="PRU00880"/>
    </source>
</evidence>
<feature type="non-terminal residue" evidence="3">
    <location>
        <position position="1"/>
    </location>
</feature>
<dbReference type="InterPro" id="IPR002420">
    <property type="entry name" value="PI3K-type_C2_dom"/>
</dbReference>
<dbReference type="PROSITE" id="PS51547">
    <property type="entry name" value="C2_PI3K"/>
    <property type="match status" value="1"/>
</dbReference>
<evidence type="ECO:0000259" key="2">
    <source>
        <dbReference type="PROSITE" id="PS51547"/>
    </source>
</evidence>
<comment type="caution">
    <text evidence="3">The sequence shown here is derived from an EMBL/GenBank/DDBJ whole genome shotgun (WGS) entry which is preliminary data.</text>
</comment>
<feature type="domain" description="C2 PI3K-type" evidence="2">
    <location>
        <begin position="1"/>
        <end position="34"/>
    </location>
</feature>
<dbReference type="Gene3D" id="2.60.40.150">
    <property type="entry name" value="C2 domain"/>
    <property type="match status" value="1"/>
</dbReference>
<protein>
    <submittedName>
        <fullName evidence="3">PIK3CB isoform 3</fullName>
    </submittedName>
</protein>
<evidence type="ECO:0000313" key="3">
    <source>
        <dbReference type="EMBL" id="PNI96385.1"/>
    </source>
</evidence>
<dbReference type="SUPFAM" id="SSF49562">
    <property type="entry name" value="C2 domain (Calcium/lipid-binding domain, CaLB)"/>
    <property type="match status" value="1"/>
</dbReference>
<gene>
    <name evidence="3" type="ORF">CK820_G0030090</name>
</gene>
<dbReference type="InterPro" id="IPR035892">
    <property type="entry name" value="C2_domain_sf"/>
</dbReference>
<name>A0A2J8QJC2_PANTR</name>
<reference evidence="3" key="1">
    <citation type="submission" date="2017-12" db="EMBL/GenBank/DDBJ databases">
        <title>High-resolution comparative analysis of great ape genomes.</title>
        <authorList>
            <person name="Pollen A."/>
            <person name="Hastie A."/>
            <person name="Hormozdiari F."/>
            <person name="Dougherty M."/>
            <person name="Liu R."/>
            <person name="Chaisson M."/>
            <person name="Hoppe E."/>
            <person name="Hill C."/>
            <person name="Pang A."/>
            <person name="Hillier L."/>
            <person name="Baker C."/>
            <person name="Armstrong J."/>
            <person name="Shendure J."/>
            <person name="Paten B."/>
            <person name="Wilson R."/>
            <person name="Chao H."/>
            <person name="Schneider V."/>
            <person name="Ventura M."/>
            <person name="Kronenberg Z."/>
            <person name="Murali S."/>
            <person name="Gordon D."/>
            <person name="Cantsilieris S."/>
            <person name="Munson K."/>
            <person name="Nelson B."/>
            <person name="Raja A."/>
            <person name="Underwood J."/>
            <person name="Diekhans M."/>
            <person name="Fiddes I."/>
            <person name="Haussler D."/>
            <person name="Eichler E."/>
        </authorList>
    </citation>
    <scope>NUCLEOTIDE SEQUENCE [LARGE SCALE GENOMIC DNA]</scope>
    <source>
        <strain evidence="3">Yerkes chimp pedigree #C0471</strain>
    </source>
</reference>
<accession>A0A2J8QJC2</accession>
<dbReference type="AlphaFoldDB" id="A0A2J8QJC2"/>